<dbReference type="InParanoid" id="G4MR73"/>
<reference evidence="1 2" key="1">
    <citation type="journal article" date="2005" name="Nature">
        <title>The genome sequence of the rice blast fungus Magnaporthe grisea.</title>
        <authorList>
            <person name="Dean R.A."/>
            <person name="Talbot N.J."/>
            <person name="Ebbole D.J."/>
            <person name="Farman M.L."/>
            <person name="Mitchell T.K."/>
            <person name="Orbach M.J."/>
            <person name="Thon M."/>
            <person name="Kulkarni R."/>
            <person name="Xu J.R."/>
            <person name="Pan H."/>
            <person name="Read N.D."/>
            <person name="Lee Y.H."/>
            <person name="Carbone I."/>
            <person name="Brown D."/>
            <person name="Oh Y.Y."/>
            <person name="Donofrio N."/>
            <person name="Jeong J.S."/>
            <person name="Soanes D.M."/>
            <person name="Djonovic S."/>
            <person name="Kolomiets E."/>
            <person name="Rehmeyer C."/>
            <person name="Li W."/>
            <person name="Harding M."/>
            <person name="Kim S."/>
            <person name="Lebrun M.H."/>
            <person name="Bohnert H."/>
            <person name="Coughlan S."/>
            <person name="Butler J."/>
            <person name="Calvo S."/>
            <person name="Ma L.J."/>
            <person name="Nicol R."/>
            <person name="Purcell S."/>
            <person name="Nusbaum C."/>
            <person name="Galagan J.E."/>
            <person name="Birren B.W."/>
        </authorList>
    </citation>
    <scope>NUCLEOTIDE SEQUENCE [LARGE SCALE GENOMIC DNA]</scope>
    <source>
        <strain evidence="2">70-15 / ATCC MYA-4617 / FGSC 8958</strain>
    </source>
</reference>
<accession>G4MR73</accession>
<dbReference type="KEGG" id="mgr:MGG_16293"/>
<dbReference type="OrthoDB" id="10623449at2759"/>
<organism evidence="1 2">
    <name type="scientific">Pyricularia oryzae (strain 70-15 / ATCC MYA-4617 / FGSC 8958)</name>
    <name type="common">Rice blast fungus</name>
    <name type="synonym">Magnaporthe oryzae</name>
    <dbReference type="NCBI Taxonomy" id="242507"/>
    <lineage>
        <taxon>Eukaryota</taxon>
        <taxon>Fungi</taxon>
        <taxon>Dikarya</taxon>
        <taxon>Ascomycota</taxon>
        <taxon>Pezizomycotina</taxon>
        <taxon>Sordariomycetes</taxon>
        <taxon>Sordariomycetidae</taxon>
        <taxon>Magnaporthales</taxon>
        <taxon>Pyriculariaceae</taxon>
        <taxon>Pyricularia</taxon>
    </lineage>
</organism>
<dbReference type="Proteomes" id="UP000009058">
    <property type="component" value="Chromosome 1"/>
</dbReference>
<evidence type="ECO:0000313" key="1">
    <source>
        <dbReference type="EMBL" id="EHA57405.1"/>
    </source>
</evidence>
<keyword evidence="2" id="KW-1185">Reference proteome</keyword>
<dbReference type="VEuPathDB" id="FungiDB:MGG_16293"/>
<dbReference type="GeneID" id="12985317"/>
<reference key="2">
    <citation type="submission" date="2011-05" db="EMBL/GenBank/DDBJ databases">
        <title>The Genome Sequence of Magnaporthe oryzae 70-15.</title>
        <authorList>
            <consortium name="The Broad Institute Genome Sequencing Platform"/>
            <person name="Ma L.-J."/>
            <person name="Dead R."/>
            <person name="Young S.K."/>
            <person name="Zeng Q."/>
            <person name="Gargeya S."/>
            <person name="Fitzgerald M."/>
            <person name="Haas B."/>
            <person name="Abouelleil A."/>
            <person name="Alvarado L."/>
            <person name="Arachchi H.M."/>
            <person name="Berlin A."/>
            <person name="Brown A."/>
            <person name="Chapman S.B."/>
            <person name="Chen Z."/>
            <person name="Dunbar C."/>
            <person name="Freedman E."/>
            <person name="Gearin G."/>
            <person name="Gellesch M."/>
            <person name="Goldberg J."/>
            <person name="Griggs A."/>
            <person name="Gujja S."/>
            <person name="Heiman D."/>
            <person name="Howarth C."/>
            <person name="Larson L."/>
            <person name="Lui A."/>
            <person name="MacDonald P.J.P."/>
            <person name="Mehta T."/>
            <person name="Montmayeur A."/>
            <person name="Murphy C."/>
            <person name="Neiman D."/>
            <person name="Pearson M."/>
            <person name="Priest M."/>
            <person name="Roberts A."/>
            <person name="Saif S."/>
            <person name="Shea T."/>
            <person name="Shenoy N."/>
            <person name="Sisk P."/>
            <person name="Stolte C."/>
            <person name="Sykes S."/>
            <person name="Yandava C."/>
            <person name="Wortman J."/>
            <person name="Nusbaum C."/>
            <person name="Birren B."/>
        </authorList>
    </citation>
    <scope>NUCLEOTIDE SEQUENCE</scope>
    <source>
        <strain>70-15</strain>
    </source>
</reference>
<dbReference type="AlphaFoldDB" id="G4MR73"/>
<name>G4MR73_PYRO7</name>
<dbReference type="EMBL" id="CM001231">
    <property type="protein sequence ID" value="EHA57405.1"/>
    <property type="molecule type" value="Genomic_DNA"/>
</dbReference>
<dbReference type="RefSeq" id="XP_003710017.1">
    <property type="nucleotide sequence ID" value="XM_003709969.1"/>
</dbReference>
<feature type="non-terminal residue" evidence="1">
    <location>
        <position position="184"/>
    </location>
</feature>
<sequence>SKSHSIRTLDRLHSSRLRESRLVDGWAEGVRASDSPIATARRCPWCSSGTVSTARSRSTTSSGNNEAVRDFCRRHISSEAGKCARLNETNIPQERCDVKQMEYRRRNYENCHGTVLKRFWLAAPSHVQSHPREVIPVERDNFCLHMFTANSIPLIHHQEECGSNHCPAWQGPAPGCEKRQPGAS</sequence>
<gene>
    <name evidence="1" type="ORF">MGG_16293</name>
</gene>
<proteinExistence type="predicted"/>
<evidence type="ECO:0000313" key="2">
    <source>
        <dbReference type="Proteomes" id="UP000009058"/>
    </source>
</evidence>
<protein>
    <submittedName>
        <fullName evidence="1">Uncharacterized protein</fullName>
    </submittedName>
</protein>